<keyword evidence="3" id="KW-1185">Reference proteome</keyword>
<sequence length="221" mass="25553">MLNEIRPFTILFFIILYLTIFLSLYILQKFIQIHPEYSRKFIHILCGLTCLTYPILFNSILSVIIIMGLTIVFFLILRLPYFKQTFNSVFNLRHLSLGEIYFPISIILLFYLAKDNYLLFAIPILILSLADAAASIIGVKYHRIQYSFFKSKKSLEGSVAFLIVSFFCIAVPFFLVNSTFLLIDSLLLAIFLTLLEGACSKGFDNIFLPLCAYLLLHYFFI</sequence>
<keyword evidence="1" id="KW-0472">Membrane</keyword>
<keyword evidence="2" id="KW-0808">Transferase</keyword>
<feature type="transmembrane region" description="Helical" evidence="1">
    <location>
        <begin position="6"/>
        <end position="27"/>
    </location>
</feature>
<feature type="transmembrane region" description="Helical" evidence="1">
    <location>
        <begin position="203"/>
        <end position="220"/>
    </location>
</feature>
<dbReference type="InterPro" id="IPR037997">
    <property type="entry name" value="Dgk1-like"/>
</dbReference>
<keyword evidence="1" id="KW-0812">Transmembrane</keyword>
<keyword evidence="1" id="KW-1133">Transmembrane helix</keyword>
<dbReference type="Proteomes" id="UP000254794">
    <property type="component" value="Unassembled WGS sequence"/>
</dbReference>
<dbReference type="RefSeq" id="WP_115331330.1">
    <property type="nucleotide sequence ID" value="NZ_CAAAHP010000002.1"/>
</dbReference>
<accession>A0A378JU40</accession>
<feature type="transmembrane region" description="Helical" evidence="1">
    <location>
        <begin position="159"/>
        <end position="183"/>
    </location>
</feature>
<reference evidence="2 3" key="1">
    <citation type="submission" date="2018-06" db="EMBL/GenBank/DDBJ databases">
        <authorList>
            <consortium name="Pathogen Informatics"/>
            <person name="Doyle S."/>
        </authorList>
    </citation>
    <scope>NUCLEOTIDE SEQUENCE [LARGE SCALE GENOMIC DNA]</scope>
    <source>
        <strain evidence="2 3">NCTC13316</strain>
    </source>
</reference>
<proteinExistence type="predicted"/>
<dbReference type="AlphaFoldDB" id="A0A378JU40"/>
<dbReference type="OrthoDB" id="7062440at2"/>
<name>A0A378JU40_9GAMM</name>
<protein>
    <submittedName>
        <fullName evidence="2">Cytidylyltransferase family</fullName>
    </submittedName>
</protein>
<keyword evidence="2" id="KW-0548">Nucleotidyltransferase</keyword>
<evidence type="ECO:0000256" key="1">
    <source>
        <dbReference type="SAM" id="Phobius"/>
    </source>
</evidence>
<dbReference type="GO" id="GO:0016779">
    <property type="term" value="F:nucleotidyltransferase activity"/>
    <property type="evidence" value="ECO:0007669"/>
    <property type="project" value="UniProtKB-KW"/>
</dbReference>
<dbReference type="GO" id="GO:0004143">
    <property type="term" value="F:ATP-dependent diacylglycerol kinase activity"/>
    <property type="evidence" value="ECO:0007669"/>
    <property type="project" value="InterPro"/>
</dbReference>
<gene>
    <name evidence="2" type="ORF">NCTC13316_01808</name>
</gene>
<feature type="transmembrane region" description="Helical" evidence="1">
    <location>
        <begin position="63"/>
        <end position="82"/>
    </location>
</feature>
<evidence type="ECO:0000313" key="2">
    <source>
        <dbReference type="EMBL" id="STX51712.1"/>
    </source>
</evidence>
<feature type="transmembrane region" description="Helical" evidence="1">
    <location>
        <begin position="94"/>
        <end position="112"/>
    </location>
</feature>
<dbReference type="PANTHER" id="PTHR31303:SF1">
    <property type="entry name" value="CTP-DEPENDENT DIACYLGLYCEROL KINASE 1"/>
    <property type="match status" value="1"/>
</dbReference>
<dbReference type="PANTHER" id="PTHR31303">
    <property type="entry name" value="CTP-DEPENDENT DIACYLGLYCEROL KINASE 1"/>
    <property type="match status" value="1"/>
</dbReference>
<evidence type="ECO:0000313" key="3">
    <source>
        <dbReference type="Proteomes" id="UP000254794"/>
    </source>
</evidence>
<dbReference type="EMBL" id="UGOD01000001">
    <property type="protein sequence ID" value="STX51712.1"/>
    <property type="molecule type" value="Genomic_DNA"/>
</dbReference>
<feature type="transmembrane region" description="Helical" evidence="1">
    <location>
        <begin position="118"/>
        <end position="139"/>
    </location>
</feature>
<organism evidence="2 3">
    <name type="scientific">Legionella busanensis</name>
    <dbReference type="NCBI Taxonomy" id="190655"/>
    <lineage>
        <taxon>Bacteria</taxon>
        <taxon>Pseudomonadati</taxon>
        <taxon>Pseudomonadota</taxon>
        <taxon>Gammaproteobacteria</taxon>
        <taxon>Legionellales</taxon>
        <taxon>Legionellaceae</taxon>
        <taxon>Legionella</taxon>
    </lineage>
</organism>